<name>A0A9Q1HZL2_CONCO</name>
<comment type="function">
    <text evidence="14">Catalyzes the dehydration of methylthioribulose-1-phosphate (MTRu-1-P) into 2,3-diketo-5-methylthiopentyl-1-phosphate (DK-MTP-1-P). Functions in the methionine salvage pathway. May play a role in apoptosis.</text>
</comment>
<keyword evidence="4 14" id="KW-0028">Amino-acid biosynthesis</keyword>
<comment type="pathway">
    <text evidence="14">Amino-acid biosynthesis; L-methionine biosynthesis via salvage pathway; L-methionine from S-methyl-5-thio-alpha-D-ribose 1-phosphate: step 2/6.</text>
</comment>
<dbReference type="GO" id="GO:0019509">
    <property type="term" value="P:L-methionine salvage from methylthioadenosine"/>
    <property type="evidence" value="ECO:0007669"/>
    <property type="project" value="UniProtKB-UniRule"/>
</dbReference>
<dbReference type="PANTHER" id="PTHR10640">
    <property type="entry name" value="METHYLTHIORIBULOSE-1-PHOSPHATE DEHYDRATASE"/>
    <property type="match status" value="1"/>
</dbReference>
<feature type="active site" description="Proton donor/acceptor" evidence="14">
    <location>
        <position position="489"/>
    </location>
</feature>
<dbReference type="Gene3D" id="3.40.225.10">
    <property type="entry name" value="Class II aldolase/adducin N-terminal domain"/>
    <property type="match status" value="1"/>
</dbReference>
<proteinExistence type="inferred from homology"/>
<organism evidence="18 19">
    <name type="scientific">Conger conger</name>
    <name type="common">Conger eel</name>
    <name type="synonym">Muraena conger</name>
    <dbReference type="NCBI Taxonomy" id="82655"/>
    <lineage>
        <taxon>Eukaryota</taxon>
        <taxon>Metazoa</taxon>
        <taxon>Chordata</taxon>
        <taxon>Craniata</taxon>
        <taxon>Vertebrata</taxon>
        <taxon>Euteleostomi</taxon>
        <taxon>Actinopterygii</taxon>
        <taxon>Neopterygii</taxon>
        <taxon>Teleostei</taxon>
        <taxon>Anguilliformes</taxon>
        <taxon>Congridae</taxon>
        <taxon>Conger</taxon>
    </lineage>
</organism>
<evidence type="ECO:0000256" key="13">
    <source>
        <dbReference type="ARBA" id="ARBA00060021"/>
    </source>
</evidence>
<evidence type="ECO:0000256" key="10">
    <source>
        <dbReference type="ARBA" id="ARBA00023136"/>
    </source>
</evidence>
<dbReference type="EMBL" id="JAFJMO010000007">
    <property type="protein sequence ID" value="KAJ8271527.1"/>
    <property type="molecule type" value="Genomic_DNA"/>
</dbReference>
<dbReference type="FunFam" id="1.20.1740.10:FF:000056">
    <property type="entry name" value="Y+L amino acid transporter 2"/>
    <property type="match status" value="1"/>
</dbReference>
<keyword evidence="11 14" id="KW-0486">Methionine biosynthesis</keyword>
<evidence type="ECO:0000256" key="16">
    <source>
        <dbReference type="SAM" id="Phobius"/>
    </source>
</evidence>
<feature type="transmembrane region" description="Helical" evidence="16">
    <location>
        <begin position="72"/>
        <end position="97"/>
    </location>
</feature>
<evidence type="ECO:0000256" key="3">
    <source>
        <dbReference type="ARBA" id="ARBA00022490"/>
    </source>
</evidence>
<dbReference type="Gene3D" id="1.20.1740.10">
    <property type="entry name" value="Amino acid/polyamine transporter I"/>
    <property type="match status" value="2"/>
</dbReference>
<keyword evidence="12 14" id="KW-0456">Lyase</keyword>
<dbReference type="Pfam" id="PF13520">
    <property type="entry name" value="AA_permease_2"/>
    <property type="match status" value="2"/>
</dbReference>
<evidence type="ECO:0000256" key="5">
    <source>
        <dbReference type="ARBA" id="ARBA00022692"/>
    </source>
</evidence>
<evidence type="ECO:0000256" key="7">
    <source>
        <dbReference type="ARBA" id="ARBA00022723"/>
    </source>
</evidence>
<evidence type="ECO:0000256" key="1">
    <source>
        <dbReference type="ARBA" id="ARBA00004141"/>
    </source>
</evidence>
<dbReference type="GO" id="GO:0046570">
    <property type="term" value="F:methylthioribulose 1-phosphate dehydratase activity"/>
    <property type="evidence" value="ECO:0007669"/>
    <property type="project" value="UniProtKB-UniRule"/>
</dbReference>
<evidence type="ECO:0000256" key="6">
    <source>
        <dbReference type="ARBA" id="ARBA00022703"/>
    </source>
</evidence>
<evidence type="ECO:0000256" key="4">
    <source>
        <dbReference type="ARBA" id="ARBA00022605"/>
    </source>
</evidence>
<feature type="transmembrane region" description="Helical" evidence="16">
    <location>
        <begin position="164"/>
        <end position="184"/>
    </location>
</feature>
<dbReference type="AlphaFoldDB" id="A0A9Q1HZL2"/>
<dbReference type="PANTHER" id="PTHR10640:SF7">
    <property type="entry name" value="METHYLTHIORIBULOSE-1-PHOSPHATE DEHYDRATASE"/>
    <property type="match status" value="1"/>
</dbReference>
<feature type="transmembrane region" description="Helical" evidence="16">
    <location>
        <begin position="232"/>
        <end position="249"/>
    </location>
</feature>
<dbReference type="GO" id="GO:0006915">
    <property type="term" value="P:apoptotic process"/>
    <property type="evidence" value="ECO:0007669"/>
    <property type="project" value="UniProtKB-KW"/>
</dbReference>
<dbReference type="GO" id="GO:0016020">
    <property type="term" value="C:membrane"/>
    <property type="evidence" value="ECO:0007669"/>
    <property type="project" value="UniProtKB-SubCell"/>
</dbReference>
<feature type="transmembrane region" description="Helical" evidence="16">
    <location>
        <begin position="261"/>
        <end position="280"/>
    </location>
</feature>
<evidence type="ECO:0000256" key="9">
    <source>
        <dbReference type="ARBA" id="ARBA00022989"/>
    </source>
</evidence>
<feature type="transmembrane region" description="Helical" evidence="16">
    <location>
        <begin position="190"/>
        <end position="211"/>
    </location>
</feature>
<dbReference type="EC" id="4.2.1.109" evidence="14"/>
<feature type="binding site" evidence="14">
    <location>
        <position position="447"/>
    </location>
    <ligand>
        <name>substrate</name>
    </ligand>
</feature>
<dbReference type="FunFam" id="3.40.225.10:FF:000003">
    <property type="entry name" value="Methylthioribulose-1-phosphate dehydratase"/>
    <property type="match status" value="1"/>
</dbReference>
<feature type="transmembrane region" description="Helical" evidence="16">
    <location>
        <begin position="41"/>
        <end position="60"/>
    </location>
</feature>
<dbReference type="GO" id="GO:0008270">
    <property type="term" value="F:zinc ion binding"/>
    <property type="evidence" value="ECO:0007669"/>
    <property type="project" value="UniProtKB-UniRule"/>
</dbReference>
<evidence type="ECO:0000313" key="19">
    <source>
        <dbReference type="Proteomes" id="UP001152803"/>
    </source>
</evidence>
<dbReference type="InterPro" id="IPR027514">
    <property type="entry name" value="Salvage_MtnB_euk"/>
</dbReference>
<evidence type="ECO:0000256" key="15">
    <source>
        <dbReference type="SAM" id="MobiDB-lite"/>
    </source>
</evidence>
<sequence>MEKGSIRKRKESANGSVAPSIHSHSQHTDEEVKGTALQKDVGLISGICLIVGTMIGSGIFISPKSVLANTGAVGPCLIVWAACGLLSTLGALCYAELGTMITKSGGEYPYLMTAFGPLMAYLYSWTTIMVLKPSSFAIIALSFAEYAAAPFYPGCTPPMLVIKCLAAAAIILIVLVNCLSVKLASYVQNFFTAAKLFIILVIAVAGAVMLAKGREGHMVKVLSYISLKRCTPLPALIFNGVLAIFYILPADINALINYFSFAQWLFYGLTALSLIVMRFTMKEMTRPVKIPIVVAGLVVLVAFYLVLAPIIDKPELEYLYCTIFMVSGLLFYFPLVYYKFSWTRKIMLMSSVCGNSDLNGKHSECTQPLDKEHPRLLIPELCRLFYQLGWVTGTGGGISLRHGDQIYIAPSGVQKERIQPEDMFVCDIEERDLSCPPPWKKLKKSQCTPLFMNAFTMREAQAVIHTHSKAAVMATLMFPGKEFSITHQEMIKGIRKGTSGTNYRYDDTLVVPIIENTPEEKDLKERMARAMDEYPESCAVLVRRHGVYVWGESWEKAKTMCECYDYLFDMAVQMKQCGLDPSSLPTEEKGII</sequence>
<feature type="region of interest" description="Disordered" evidence="15">
    <location>
        <begin position="1"/>
        <end position="32"/>
    </location>
</feature>
<keyword evidence="8 14" id="KW-0862">Zinc</keyword>
<dbReference type="InterPro" id="IPR001303">
    <property type="entry name" value="Aldolase_II/adducin_N"/>
</dbReference>
<gene>
    <name evidence="14" type="primary">APIP</name>
    <name evidence="18" type="ORF">COCON_G00103860</name>
</gene>
<feature type="transmembrane region" description="Helical" evidence="16">
    <location>
        <begin position="317"/>
        <end position="338"/>
    </location>
</feature>
<feature type="binding site" evidence="14">
    <location>
        <position position="467"/>
    </location>
    <ligand>
        <name>Zn(2+)</name>
        <dbReference type="ChEBI" id="CHEBI:29105"/>
    </ligand>
</feature>
<dbReference type="GO" id="GO:0022857">
    <property type="term" value="F:transmembrane transporter activity"/>
    <property type="evidence" value="ECO:0007669"/>
    <property type="project" value="InterPro"/>
</dbReference>
<feature type="binding site" evidence="14">
    <location>
        <position position="465"/>
    </location>
    <ligand>
        <name>Zn(2+)</name>
        <dbReference type="ChEBI" id="CHEBI:29105"/>
    </ligand>
</feature>
<dbReference type="GO" id="GO:0005737">
    <property type="term" value="C:cytoplasm"/>
    <property type="evidence" value="ECO:0007669"/>
    <property type="project" value="UniProtKB-SubCell"/>
</dbReference>
<comment type="caution">
    <text evidence="18">The sequence shown here is derived from an EMBL/GenBank/DDBJ whole genome shotgun (WGS) entry which is preliminary data.</text>
</comment>
<feature type="compositionally biased region" description="Basic residues" evidence="15">
    <location>
        <begin position="1"/>
        <end position="10"/>
    </location>
</feature>
<keyword evidence="19" id="KW-1185">Reference proteome</keyword>
<feature type="binding site" evidence="14">
    <location>
        <position position="545"/>
    </location>
    <ligand>
        <name>Zn(2+)</name>
        <dbReference type="ChEBI" id="CHEBI:29105"/>
    </ligand>
</feature>
<dbReference type="NCBIfam" id="TIGR03328">
    <property type="entry name" value="salvage_mtnB"/>
    <property type="match status" value="1"/>
</dbReference>
<dbReference type="OrthoDB" id="191080at2759"/>
<keyword evidence="3 14" id="KW-0963">Cytoplasm</keyword>
<accession>A0A9Q1HZL2</accession>
<dbReference type="HAMAP" id="MF_03116">
    <property type="entry name" value="Salvage_MtnB_euk"/>
    <property type="match status" value="1"/>
</dbReference>
<dbReference type="SMART" id="SM01007">
    <property type="entry name" value="Aldolase_II"/>
    <property type="match status" value="1"/>
</dbReference>
<keyword evidence="6 14" id="KW-0053">Apoptosis</keyword>
<evidence type="ECO:0000256" key="12">
    <source>
        <dbReference type="ARBA" id="ARBA00023239"/>
    </source>
</evidence>
<comment type="similarity">
    <text evidence="14">Belongs to the aldolase class II family. MtnB subfamily.</text>
</comment>
<protein>
    <recommendedName>
        <fullName evidence="14">Methylthioribulose-1-phosphate dehydratase</fullName>
        <shortName evidence="14">MTRu-1-P dehydratase</shortName>
        <ecNumber evidence="14">4.2.1.109</ecNumber>
    </recommendedName>
    <alternativeName>
        <fullName evidence="14">APAF1-interacting protein homolog</fullName>
    </alternativeName>
</protein>
<comment type="subcellular location">
    <subcellularLocation>
        <location evidence="14">Cytoplasm</location>
    </subcellularLocation>
    <subcellularLocation>
        <location evidence="1">Membrane</location>
        <topology evidence="1">Multi-pass membrane protein</topology>
    </subcellularLocation>
</comment>
<comment type="cofactor">
    <cofactor evidence="14">
        <name>Zn(2+)</name>
        <dbReference type="ChEBI" id="CHEBI:29105"/>
    </cofactor>
    <text evidence="14">Binds 1 zinc ion per subunit.</text>
</comment>
<dbReference type="Proteomes" id="UP001152803">
    <property type="component" value="Unassembled WGS sequence"/>
</dbReference>
<dbReference type="Pfam" id="PF00596">
    <property type="entry name" value="Aldolase_II"/>
    <property type="match status" value="1"/>
</dbReference>
<reference evidence="18" key="1">
    <citation type="journal article" date="2023" name="Science">
        <title>Genome structures resolve the early diversification of teleost fishes.</title>
        <authorList>
            <person name="Parey E."/>
            <person name="Louis A."/>
            <person name="Montfort J."/>
            <person name="Bouchez O."/>
            <person name="Roques C."/>
            <person name="Iampietro C."/>
            <person name="Lluch J."/>
            <person name="Castinel A."/>
            <person name="Donnadieu C."/>
            <person name="Desvignes T."/>
            <person name="Floi Bucao C."/>
            <person name="Jouanno E."/>
            <person name="Wen M."/>
            <person name="Mejri S."/>
            <person name="Dirks R."/>
            <person name="Jansen H."/>
            <person name="Henkel C."/>
            <person name="Chen W.J."/>
            <person name="Zahm M."/>
            <person name="Cabau C."/>
            <person name="Klopp C."/>
            <person name="Thompson A.W."/>
            <person name="Robinson-Rechavi M."/>
            <person name="Braasch I."/>
            <person name="Lecointre G."/>
            <person name="Bobe J."/>
            <person name="Postlethwait J.H."/>
            <person name="Berthelot C."/>
            <person name="Roest Crollius H."/>
            <person name="Guiguen Y."/>
        </authorList>
    </citation>
    <scope>NUCLEOTIDE SEQUENCE</scope>
    <source>
        <strain evidence="18">Concon-B</strain>
    </source>
</reference>
<keyword evidence="5 16" id="KW-0812">Transmembrane</keyword>
<dbReference type="InterPro" id="IPR002293">
    <property type="entry name" value="AA/rel_permease1"/>
</dbReference>
<keyword evidence="9 16" id="KW-1133">Transmembrane helix</keyword>
<evidence type="ECO:0000256" key="11">
    <source>
        <dbReference type="ARBA" id="ARBA00023167"/>
    </source>
</evidence>
<evidence type="ECO:0000259" key="17">
    <source>
        <dbReference type="SMART" id="SM01007"/>
    </source>
</evidence>
<evidence type="ECO:0000256" key="2">
    <source>
        <dbReference type="ARBA" id="ARBA00006274"/>
    </source>
</evidence>
<comment type="catalytic activity">
    <reaction evidence="14">
        <text>5-(methylsulfanyl)-D-ribulose 1-phosphate = 5-methylsulfanyl-2,3-dioxopentyl phosphate + H2O</text>
        <dbReference type="Rhea" id="RHEA:15549"/>
        <dbReference type="ChEBI" id="CHEBI:15377"/>
        <dbReference type="ChEBI" id="CHEBI:58548"/>
        <dbReference type="ChEBI" id="CHEBI:58828"/>
        <dbReference type="EC" id="4.2.1.109"/>
    </reaction>
</comment>
<feature type="domain" description="Class II aldolase/adducin N-terminal" evidence="17">
    <location>
        <begin position="376"/>
        <end position="572"/>
    </location>
</feature>
<evidence type="ECO:0000256" key="8">
    <source>
        <dbReference type="ARBA" id="ARBA00022833"/>
    </source>
</evidence>
<keyword evidence="10 16" id="KW-0472">Membrane</keyword>
<evidence type="ECO:0000313" key="18">
    <source>
        <dbReference type="EMBL" id="KAJ8271527.1"/>
    </source>
</evidence>
<comment type="function">
    <text evidence="13">Catalyzes the dehydration of methylthioribulose-1-phosphate (MTRu-1-P) into 2,3-diketo-5-methylthiopentyl-1-phosphate (DK-MTP-1-P). Functions in the methionine salvage pathway, which plays a key role in cancer, apoptosis, microbial proliferation and inflammation. May inhibit the CASP1-related inflammatory response (pyroptosis), the CASP9-dependent apoptotic pathway and the cytochrome c-dependent and APAF1-mediated cell death.</text>
</comment>
<keyword evidence="7 14" id="KW-0479">Metal-binding</keyword>
<dbReference type="InterPro" id="IPR036409">
    <property type="entry name" value="Aldolase_II/adducin_N_sf"/>
</dbReference>
<dbReference type="SUPFAM" id="SSF53639">
    <property type="entry name" value="AraD/HMP-PK domain-like"/>
    <property type="match status" value="1"/>
</dbReference>
<evidence type="ECO:0000256" key="14">
    <source>
        <dbReference type="HAMAP-Rule" id="MF_03116"/>
    </source>
</evidence>
<dbReference type="InterPro" id="IPR017714">
    <property type="entry name" value="MethylthioRu-1-P_deHdtase_MtnB"/>
</dbReference>
<feature type="transmembrane region" description="Helical" evidence="16">
    <location>
        <begin position="292"/>
        <end position="311"/>
    </location>
</feature>
<comment type="similarity">
    <text evidence="2">Belongs to the aldolase class II family. Adducin subfamily.</text>
</comment>